<keyword evidence="10" id="KW-0732">Signal</keyword>
<evidence type="ECO:0000256" key="2">
    <source>
        <dbReference type="ARBA" id="ARBA00022448"/>
    </source>
</evidence>
<dbReference type="Gene3D" id="2.170.130.10">
    <property type="entry name" value="TonB-dependent receptor, plug domain"/>
    <property type="match status" value="1"/>
</dbReference>
<reference evidence="13 14" key="1">
    <citation type="submission" date="2019-01" db="EMBL/GenBank/DDBJ databases">
        <title>Pseudoxanthomonas composti sp. nov., isolated from compost.</title>
        <authorList>
            <person name="Yang G."/>
        </authorList>
    </citation>
    <scope>NUCLEOTIDE SEQUENCE [LARGE SCALE GENOMIC DNA]</scope>
    <source>
        <strain evidence="13 14">GSS15</strain>
    </source>
</reference>
<dbReference type="InterPro" id="IPR000531">
    <property type="entry name" value="Beta-barrel_TonB"/>
</dbReference>
<proteinExistence type="inferred from homology"/>
<keyword evidence="6 8" id="KW-0472">Membrane</keyword>
<dbReference type="GO" id="GO:0044718">
    <property type="term" value="P:siderophore transmembrane transport"/>
    <property type="evidence" value="ECO:0007669"/>
    <property type="project" value="TreeGrafter"/>
</dbReference>
<evidence type="ECO:0000256" key="3">
    <source>
        <dbReference type="ARBA" id="ARBA00022452"/>
    </source>
</evidence>
<comment type="caution">
    <text evidence="13">The sequence shown here is derived from an EMBL/GenBank/DDBJ whole genome shotgun (WGS) entry which is preliminary data.</text>
</comment>
<dbReference type="AlphaFoldDB" id="A0A4V1N0T3"/>
<evidence type="ECO:0000256" key="9">
    <source>
        <dbReference type="RuleBase" id="RU003357"/>
    </source>
</evidence>
<dbReference type="EMBL" id="SAWZ01000009">
    <property type="protein sequence ID" value="RXR02030.1"/>
    <property type="molecule type" value="Genomic_DNA"/>
</dbReference>
<dbReference type="Pfam" id="PF07715">
    <property type="entry name" value="Plug"/>
    <property type="match status" value="1"/>
</dbReference>
<evidence type="ECO:0000259" key="12">
    <source>
        <dbReference type="Pfam" id="PF07715"/>
    </source>
</evidence>
<evidence type="ECO:0000313" key="14">
    <source>
        <dbReference type="Proteomes" id="UP000289784"/>
    </source>
</evidence>
<comment type="subcellular location">
    <subcellularLocation>
        <location evidence="1 8">Cell outer membrane</location>
        <topology evidence="1 8">Multi-pass membrane protein</topology>
    </subcellularLocation>
</comment>
<dbReference type="InterPro" id="IPR012910">
    <property type="entry name" value="Plug_dom"/>
</dbReference>
<comment type="similarity">
    <text evidence="8 9">Belongs to the TonB-dependent receptor family.</text>
</comment>
<keyword evidence="7 8" id="KW-0998">Cell outer membrane</keyword>
<keyword evidence="4 8" id="KW-0812">Transmembrane</keyword>
<dbReference type="Proteomes" id="UP000289784">
    <property type="component" value="Unassembled WGS sequence"/>
</dbReference>
<evidence type="ECO:0000256" key="5">
    <source>
        <dbReference type="ARBA" id="ARBA00023077"/>
    </source>
</evidence>
<dbReference type="PANTHER" id="PTHR30069">
    <property type="entry name" value="TONB-DEPENDENT OUTER MEMBRANE RECEPTOR"/>
    <property type="match status" value="1"/>
</dbReference>
<sequence>MSAPTHYSRSSVRLHSLCLSLAAALAAATAHAQSADQTLDAVVVTASRTDQPAESAPQTVVVIDKADIARQLSISTNSSDLLANLLPSYTPSRGKMNGSGETLRGRTPLILVDGIPQSNPLRPTGREAHTIDYAMVERIEIVQGANAMNGLGATGGTINLITRRPEPGTVNQHVQVQGTVPSADLDAETASYRAQYRVSGNTGRVEYLLGAGYEDQGLYLDGDGRAIGTDVTQGDLMATRAWDLHAKLGYWIDDTQELQLSSNRYRIKSKAEYLAVGGDRARGIPTTSIRGTPEGTPPWNDVWTTGLSYRHHDLGGMTLDAMVFNQEFEGLFGADNSSTFQDPRIAPVGTLYDQSRSVASKWGSKASLSRDGLLDGRLKLTGGVDTLWDSGKQDLYGTGRTYVPNSELRDLAAFVQGEYQLLPQLTVHGGLRHEDLKLRIDSYQTLARYNRVNVQGGTLDLSQNLANLGLVYAPVEGFNVFTSYAEGFGLPDVGRVLRSINTPGTTVASLRSLQPVLTRNLELGTRYRRDGWDVDLSLFQSRSDYGTRLISVDGAFQMAREKTRIEGLDASARYRLGEDHQLGLSYAWTRGRYDSDADGRLDAHLDGLNIAPNRVIGTWSARWSERLSSFAQAQYAFSRRFDELEKEFDGYALVDGSLDYALQAGKLTLAVSNLLDRQYISYYSQSALVEPARYFAGRGRTLTLGYSLDF</sequence>
<keyword evidence="2 8" id="KW-0813">Transport</keyword>
<dbReference type="GO" id="GO:0009279">
    <property type="term" value="C:cell outer membrane"/>
    <property type="evidence" value="ECO:0007669"/>
    <property type="project" value="UniProtKB-SubCell"/>
</dbReference>
<keyword evidence="3 8" id="KW-1134">Transmembrane beta strand</keyword>
<keyword evidence="14" id="KW-1185">Reference proteome</keyword>
<keyword evidence="5 9" id="KW-0798">TonB box</keyword>
<dbReference type="OrthoDB" id="8670144at2"/>
<dbReference type="InterPro" id="IPR039426">
    <property type="entry name" value="TonB-dep_rcpt-like"/>
</dbReference>
<dbReference type="PROSITE" id="PS52016">
    <property type="entry name" value="TONB_DEPENDENT_REC_3"/>
    <property type="match status" value="1"/>
</dbReference>
<protein>
    <submittedName>
        <fullName evidence="13">TonB-dependent receptor</fullName>
    </submittedName>
</protein>
<accession>A0A4V1N0T3</accession>
<feature type="domain" description="TonB-dependent receptor-like beta-barrel" evidence="11">
    <location>
        <begin position="276"/>
        <end position="674"/>
    </location>
</feature>
<evidence type="ECO:0000256" key="4">
    <source>
        <dbReference type="ARBA" id="ARBA00022692"/>
    </source>
</evidence>
<dbReference type="SUPFAM" id="SSF56935">
    <property type="entry name" value="Porins"/>
    <property type="match status" value="1"/>
</dbReference>
<dbReference type="InterPro" id="IPR037066">
    <property type="entry name" value="Plug_dom_sf"/>
</dbReference>
<dbReference type="PANTHER" id="PTHR30069:SF42">
    <property type="entry name" value="FERRIC AEROBACTIN RECEPTOR"/>
    <property type="match status" value="1"/>
</dbReference>
<feature type="domain" description="TonB-dependent receptor plug" evidence="12">
    <location>
        <begin position="53"/>
        <end position="157"/>
    </location>
</feature>
<evidence type="ECO:0000259" key="11">
    <source>
        <dbReference type="Pfam" id="PF00593"/>
    </source>
</evidence>
<evidence type="ECO:0000313" key="13">
    <source>
        <dbReference type="EMBL" id="RXR02030.1"/>
    </source>
</evidence>
<name>A0A4V1N0T3_9GAMM</name>
<dbReference type="InterPro" id="IPR036942">
    <property type="entry name" value="Beta-barrel_TonB_sf"/>
</dbReference>
<evidence type="ECO:0000256" key="6">
    <source>
        <dbReference type="ARBA" id="ARBA00023136"/>
    </source>
</evidence>
<dbReference type="GO" id="GO:0015344">
    <property type="term" value="F:siderophore uptake transmembrane transporter activity"/>
    <property type="evidence" value="ECO:0007669"/>
    <property type="project" value="TreeGrafter"/>
</dbReference>
<organism evidence="13 14">
    <name type="scientific">Pseudoxanthomonas composti</name>
    <dbReference type="NCBI Taxonomy" id="2137479"/>
    <lineage>
        <taxon>Bacteria</taxon>
        <taxon>Pseudomonadati</taxon>
        <taxon>Pseudomonadota</taxon>
        <taxon>Gammaproteobacteria</taxon>
        <taxon>Lysobacterales</taxon>
        <taxon>Lysobacteraceae</taxon>
        <taxon>Pseudoxanthomonas</taxon>
    </lineage>
</organism>
<gene>
    <name evidence="13" type="ORF">EPA99_15350</name>
</gene>
<evidence type="ECO:0000256" key="10">
    <source>
        <dbReference type="SAM" id="SignalP"/>
    </source>
</evidence>
<dbReference type="CDD" id="cd01347">
    <property type="entry name" value="ligand_gated_channel"/>
    <property type="match status" value="1"/>
</dbReference>
<evidence type="ECO:0000256" key="7">
    <source>
        <dbReference type="ARBA" id="ARBA00023237"/>
    </source>
</evidence>
<dbReference type="Pfam" id="PF00593">
    <property type="entry name" value="TonB_dep_Rec_b-barrel"/>
    <property type="match status" value="1"/>
</dbReference>
<keyword evidence="13" id="KW-0675">Receptor</keyword>
<dbReference type="Gene3D" id="2.40.170.20">
    <property type="entry name" value="TonB-dependent receptor, beta-barrel domain"/>
    <property type="match status" value="1"/>
</dbReference>
<evidence type="ECO:0000256" key="1">
    <source>
        <dbReference type="ARBA" id="ARBA00004571"/>
    </source>
</evidence>
<feature type="chain" id="PRO_5020195790" evidence="10">
    <location>
        <begin position="33"/>
        <end position="710"/>
    </location>
</feature>
<evidence type="ECO:0000256" key="8">
    <source>
        <dbReference type="PROSITE-ProRule" id="PRU01360"/>
    </source>
</evidence>
<feature type="signal peptide" evidence="10">
    <location>
        <begin position="1"/>
        <end position="32"/>
    </location>
</feature>